<dbReference type="AlphaFoldDB" id="A0A1Y2HKE3"/>
<protein>
    <submittedName>
        <fullName evidence="1">Uncharacterized protein</fullName>
    </submittedName>
</protein>
<comment type="caution">
    <text evidence="1">The sequence shown here is derived from an EMBL/GenBank/DDBJ whole genome shotgun (WGS) entry which is preliminary data.</text>
</comment>
<dbReference type="EMBL" id="MCFL01000024">
    <property type="protein sequence ID" value="ORZ35088.1"/>
    <property type="molecule type" value="Genomic_DNA"/>
</dbReference>
<keyword evidence="2" id="KW-1185">Reference proteome</keyword>
<proteinExistence type="predicted"/>
<organism evidence="1 2">
    <name type="scientific">Catenaria anguillulae PL171</name>
    <dbReference type="NCBI Taxonomy" id="765915"/>
    <lineage>
        <taxon>Eukaryota</taxon>
        <taxon>Fungi</taxon>
        <taxon>Fungi incertae sedis</taxon>
        <taxon>Blastocladiomycota</taxon>
        <taxon>Blastocladiomycetes</taxon>
        <taxon>Blastocladiales</taxon>
        <taxon>Catenariaceae</taxon>
        <taxon>Catenaria</taxon>
    </lineage>
</organism>
<evidence type="ECO:0000313" key="1">
    <source>
        <dbReference type="EMBL" id="ORZ35088.1"/>
    </source>
</evidence>
<name>A0A1Y2HKE3_9FUNG</name>
<evidence type="ECO:0000313" key="2">
    <source>
        <dbReference type="Proteomes" id="UP000193411"/>
    </source>
</evidence>
<gene>
    <name evidence="1" type="ORF">BCR44DRAFT_220172</name>
</gene>
<dbReference type="Proteomes" id="UP000193411">
    <property type="component" value="Unassembled WGS sequence"/>
</dbReference>
<accession>A0A1Y2HKE3</accession>
<reference evidence="1 2" key="1">
    <citation type="submission" date="2016-07" db="EMBL/GenBank/DDBJ databases">
        <title>Pervasive Adenine N6-methylation of Active Genes in Fungi.</title>
        <authorList>
            <consortium name="DOE Joint Genome Institute"/>
            <person name="Mondo S.J."/>
            <person name="Dannebaum R.O."/>
            <person name="Kuo R.C."/>
            <person name="Labutti K."/>
            <person name="Haridas S."/>
            <person name="Kuo A."/>
            <person name="Salamov A."/>
            <person name="Ahrendt S.R."/>
            <person name="Lipzen A."/>
            <person name="Sullivan W."/>
            <person name="Andreopoulos W.B."/>
            <person name="Clum A."/>
            <person name="Lindquist E."/>
            <person name="Daum C."/>
            <person name="Ramamoorthy G.K."/>
            <person name="Gryganskyi A."/>
            <person name="Culley D."/>
            <person name="Magnuson J.K."/>
            <person name="James T.Y."/>
            <person name="O'Malley M.A."/>
            <person name="Stajich J.E."/>
            <person name="Spatafora J.W."/>
            <person name="Visel A."/>
            <person name="Grigoriev I.V."/>
        </authorList>
    </citation>
    <scope>NUCLEOTIDE SEQUENCE [LARGE SCALE GENOMIC DNA]</scope>
    <source>
        <strain evidence="1 2">PL171</strain>
    </source>
</reference>
<sequence length="107" mass="11911">MNMVGRPLCVRSVSVRTWSTCILSPLCLSKANACSENASMKRDWSSHTIFRPSCLTCLEFEAREMGKMGRGSRPSVDTPVPGMLLIESHMTISRYEDPHGHAHTQTT</sequence>